<dbReference type="PANTHER" id="PTHR42948">
    <property type="entry name" value="TRANSPORTER"/>
    <property type="match status" value="1"/>
</dbReference>
<dbReference type="GO" id="GO:0015293">
    <property type="term" value="F:symporter activity"/>
    <property type="evidence" value="ECO:0007669"/>
    <property type="project" value="UniProtKB-KW"/>
</dbReference>
<feature type="transmembrane region" description="Helical" evidence="7">
    <location>
        <begin position="320"/>
        <end position="349"/>
    </location>
</feature>
<feature type="transmembrane region" description="Helical" evidence="7">
    <location>
        <begin position="48"/>
        <end position="70"/>
    </location>
</feature>
<gene>
    <name evidence="8" type="ORF">KCG56_10765</name>
</gene>
<organism evidence="8 9">
    <name type="scientific">Neisseria subflava</name>
    <dbReference type="NCBI Taxonomy" id="28449"/>
    <lineage>
        <taxon>Bacteria</taxon>
        <taxon>Pseudomonadati</taxon>
        <taxon>Pseudomonadota</taxon>
        <taxon>Betaproteobacteria</taxon>
        <taxon>Neisseriales</taxon>
        <taxon>Neisseriaceae</taxon>
        <taxon>Neisseria</taxon>
    </lineage>
</organism>
<dbReference type="PANTHER" id="PTHR42948:SF1">
    <property type="entry name" value="TRANSPORTER"/>
    <property type="match status" value="1"/>
</dbReference>
<keyword evidence="4 7" id="KW-1133">Transmembrane helix</keyword>
<evidence type="ECO:0000313" key="8">
    <source>
        <dbReference type="EMBL" id="UTG71803.1"/>
    </source>
</evidence>
<evidence type="ECO:0000256" key="4">
    <source>
        <dbReference type="ARBA" id="ARBA00022989"/>
    </source>
</evidence>
<feature type="transmembrane region" description="Helical" evidence="7">
    <location>
        <begin position="470"/>
        <end position="491"/>
    </location>
</feature>
<evidence type="ECO:0000256" key="7">
    <source>
        <dbReference type="SAM" id="Phobius"/>
    </source>
</evidence>
<name>A0A9X9HYB3_NEISU</name>
<dbReference type="Pfam" id="PF00209">
    <property type="entry name" value="SNF"/>
    <property type="match status" value="2"/>
</dbReference>
<evidence type="ECO:0000256" key="1">
    <source>
        <dbReference type="ARBA" id="ARBA00004141"/>
    </source>
</evidence>
<keyword evidence="3 6" id="KW-0812">Transmembrane</keyword>
<dbReference type="CDD" id="cd10334">
    <property type="entry name" value="SLC6sbd_u1"/>
    <property type="match status" value="1"/>
</dbReference>
<evidence type="ECO:0000256" key="2">
    <source>
        <dbReference type="ARBA" id="ARBA00022448"/>
    </source>
</evidence>
<dbReference type="NCBIfam" id="NF037979">
    <property type="entry name" value="Na_transp"/>
    <property type="match status" value="1"/>
</dbReference>
<dbReference type="PRINTS" id="PR00176">
    <property type="entry name" value="NANEUSMPORT"/>
</dbReference>
<dbReference type="EMBL" id="CP073116">
    <property type="protein sequence ID" value="UTG71803.1"/>
    <property type="molecule type" value="Genomic_DNA"/>
</dbReference>
<feature type="transmembrane region" description="Helical" evidence="7">
    <location>
        <begin position="183"/>
        <end position="205"/>
    </location>
</feature>
<accession>A0A9X9HYB3</accession>
<feature type="transmembrane region" description="Helical" evidence="7">
    <location>
        <begin position="150"/>
        <end position="171"/>
    </location>
</feature>
<reference evidence="8" key="1">
    <citation type="submission" date="2021-04" db="EMBL/GenBank/DDBJ databases">
        <title>Characterizing Neisseria spp. as novel respiratory pathobionts in bronchiectasis.</title>
        <authorList>
            <person name="Li L."/>
            <person name="Mac Aogain M."/>
            <person name="Xu T."/>
            <person name="Jaggi T.K."/>
            <person name="Chan L.Y."/>
            <person name="Keir H.R."/>
            <person name="Dicker A.J."/>
            <person name="Qu J."/>
            <person name="Liu Y."/>
            <person name="Chen H.S."/>
            <person name="Koh M.S."/>
            <person name="Ong T.H."/>
            <person name="Lim A.Y.H."/>
            <person name="Abisheganaden J."/>
            <person name="Low T.B."/>
            <person name="Oliver B.G."/>
            <person name="Tan N.S."/>
            <person name="Fang M."/>
            <person name="Chalmers J.D."/>
            <person name="Chotirmall S.H."/>
        </authorList>
    </citation>
    <scope>NUCLEOTIDE SEQUENCE</scope>
    <source>
        <strain evidence="8">TT0073</strain>
    </source>
</reference>
<feature type="transmembrane region" description="Helical" evidence="7">
    <location>
        <begin position="361"/>
        <end position="385"/>
    </location>
</feature>
<feature type="transmembrane region" description="Helical" evidence="7">
    <location>
        <begin position="262"/>
        <end position="287"/>
    </location>
</feature>
<evidence type="ECO:0000256" key="3">
    <source>
        <dbReference type="ARBA" id="ARBA00022692"/>
    </source>
</evidence>
<feature type="transmembrane region" description="Helical" evidence="7">
    <location>
        <begin position="432"/>
        <end position="450"/>
    </location>
</feature>
<comment type="subcellular location">
    <subcellularLocation>
        <location evidence="1">Membrane</location>
        <topology evidence="1">Multi-pass membrane protein</topology>
    </subcellularLocation>
</comment>
<dbReference type="Proteomes" id="UP001057305">
    <property type="component" value="Chromosome"/>
</dbReference>
<feature type="transmembrane region" description="Helical" evidence="7">
    <location>
        <begin position="17"/>
        <end position="36"/>
    </location>
</feature>
<protein>
    <recommendedName>
        <fullName evidence="6">Transporter</fullName>
    </recommendedName>
</protein>
<keyword evidence="5 7" id="KW-0472">Membrane</keyword>
<dbReference type="PROSITE" id="PS50267">
    <property type="entry name" value="NA_NEUROTRAN_SYMP_3"/>
    <property type="match status" value="1"/>
</dbReference>
<keyword evidence="6" id="KW-0769">Symport</keyword>
<sequence>MSNSQSSERATFSSRRAFMFAAIGSAVGLGNIWRFPYIAFDNGGGAFILPYLVALLTAGIPLLLLDYAIGHRYRGSPPLAFRRLGRLFEPMGWWNFLTNVIICIYYAVIVGWAASYAYYSLTSAWGADPQAFFFKDFLQMADAKDLGLDFVGKVAGPLIAVWVFTLAIMALGVQKGVAGASTFFMPLLVVMFVIMVGIALTLPGAAKGLDALFTPDWSRLTDPKVWVAAYGQIFFSLSICFGIMITYSSYLKKKTDLGGTGLVVGFANSSFELLAGIGVFAALGFMAQAAGKEVSEVASSGIGLAFIAFPTIINQAPMGALIGVLFFGSLVFAGVTSMISIVEVIVAAIQDKMNLGRVSATLIAGVPMAIISTLLFGTTTGLPVLDVLDKFINTYGIVASGFVYVLAIVLLHKLPELRNHLNALSSIRVGKVWTASVVVTVAMLGYMLYQDTVGLLKENYSGYPDSFLNIFGWGMVGALLVLSVLLSFLPWKHGQNFNVKDEHEHEREGDE</sequence>
<dbReference type="InterPro" id="IPR000175">
    <property type="entry name" value="Na/ntran_symport"/>
</dbReference>
<dbReference type="AlphaFoldDB" id="A0A9X9HYB3"/>
<dbReference type="InterPro" id="IPR037272">
    <property type="entry name" value="SNS_sf"/>
</dbReference>
<dbReference type="SUPFAM" id="SSF161070">
    <property type="entry name" value="SNF-like"/>
    <property type="match status" value="1"/>
</dbReference>
<dbReference type="PROSITE" id="PS00610">
    <property type="entry name" value="NA_NEUROTRAN_SYMP_1"/>
    <property type="match status" value="1"/>
</dbReference>
<evidence type="ECO:0000256" key="6">
    <source>
        <dbReference type="RuleBase" id="RU003732"/>
    </source>
</evidence>
<comment type="similarity">
    <text evidence="6">Belongs to the sodium:neurotransmitter symporter (SNF) (TC 2.A.22) family.</text>
</comment>
<evidence type="ECO:0000313" key="9">
    <source>
        <dbReference type="Proteomes" id="UP001057305"/>
    </source>
</evidence>
<feature type="transmembrane region" description="Helical" evidence="7">
    <location>
        <begin position="91"/>
        <end position="119"/>
    </location>
</feature>
<proteinExistence type="inferred from homology"/>
<feature type="transmembrane region" description="Helical" evidence="7">
    <location>
        <begin position="391"/>
        <end position="411"/>
    </location>
</feature>
<dbReference type="GO" id="GO:0016020">
    <property type="term" value="C:membrane"/>
    <property type="evidence" value="ECO:0007669"/>
    <property type="project" value="UniProtKB-SubCell"/>
</dbReference>
<keyword evidence="2 6" id="KW-0813">Transport</keyword>
<feature type="transmembrane region" description="Helical" evidence="7">
    <location>
        <begin position="225"/>
        <end position="250"/>
    </location>
</feature>
<evidence type="ECO:0000256" key="5">
    <source>
        <dbReference type="ARBA" id="ARBA00023136"/>
    </source>
</evidence>